<feature type="compositionally biased region" description="Basic and acidic residues" evidence="1">
    <location>
        <begin position="31"/>
        <end position="41"/>
    </location>
</feature>
<keyword evidence="3" id="KW-1185">Reference proteome</keyword>
<feature type="compositionally biased region" description="Basic and acidic residues" evidence="1">
    <location>
        <begin position="1"/>
        <end position="12"/>
    </location>
</feature>
<feature type="region of interest" description="Disordered" evidence="1">
    <location>
        <begin position="1"/>
        <end position="41"/>
    </location>
</feature>
<sequence length="227" mass="26348">MVRNHFDEEKRSNPLQRKAFPNYLITQTDNDQNKEVKETKQADSFIAESMLDATPTIPFLRQSKDSFNDHLFEQKEEEKVVQKDYFVEEKKRFEKEKRTQASATSFSLYKSRRPFKPTEVPSLWNSLTYRTETDDKQDYSRLKKELQVADEDLILVDLNPKQAGQPPQISKPLVQEEVEAELPNKAKKALNRSLLGIMEEEGLANQALANNARPAKPNHSGFHSFFE</sequence>
<dbReference type="EMBL" id="CP049740">
    <property type="protein sequence ID" value="QII82510.1"/>
    <property type="molecule type" value="Genomic_DNA"/>
</dbReference>
<name>A0A6G7KB83_9LACT</name>
<organism evidence="2 3">
    <name type="scientific">Jeotgalibaca arthritidis</name>
    <dbReference type="NCBI Taxonomy" id="1868794"/>
    <lineage>
        <taxon>Bacteria</taxon>
        <taxon>Bacillati</taxon>
        <taxon>Bacillota</taxon>
        <taxon>Bacilli</taxon>
        <taxon>Lactobacillales</taxon>
        <taxon>Carnobacteriaceae</taxon>
        <taxon>Jeotgalibaca</taxon>
    </lineage>
</organism>
<dbReference type="RefSeq" id="WP_166162885.1">
    <property type="nucleotide sequence ID" value="NZ_CP049740.1"/>
</dbReference>
<evidence type="ECO:0000313" key="2">
    <source>
        <dbReference type="EMBL" id="QII82510.1"/>
    </source>
</evidence>
<protein>
    <submittedName>
        <fullName evidence="2">Uncharacterized protein</fullName>
    </submittedName>
</protein>
<gene>
    <name evidence="2" type="ORF">G7057_08785</name>
</gene>
<dbReference type="Proteomes" id="UP000501451">
    <property type="component" value="Chromosome"/>
</dbReference>
<evidence type="ECO:0000256" key="1">
    <source>
        <dbReference type="SAM" id="MobiDB-lite"/>
    </source>
</evidence>
<reference evidence="2 3" key="1">
    <citation type="journal article" date="2017" name="Int. J. Syst. Evol. Microbiol.">
        <title>Jeotgalibaca porci sp. nov. and Jeotgalibaca arthritidis sp. nov., isolated from pigs, and emended description of the genus Jeotgalibaca.</title>
        <authorList>
            <person name="Zamora L."/>
            <person name="Perez-Sancho M."/>
            <person name="Dominguez L."/>
            <person name="Fernandez-Garayzabal J.F."/>
            <person name="Vela A.I."/>
        </authorList>
    </citation>
    <scope>NUCLEOTIDE SEQUENCE [LARGE SCALE GENOMIC DNA]</scope>
    <source>
        <strain evidence="2 3">CECT 9157</strain>
    </source>
</reference>
<dbReference type="KEGG" id="jar:G7057_08785"/>
<evidence type="ECO:0000313" key="3">
    <source>
        <dbReference type="Proteomes" id="UP000501451"/>
    </source>
</evidence>
<accession>A0A6G7KB83</accession>
<proteinExistence type="predicted"/>
<dbReference type="AlphaFoldDB" id="A0A6G7KB83"/>